<sequence>MVSSDPTRVVDSPKIWACLITNTNYLPGLLTLDYTLKHVLSSNYPLVALTSPSLPSSALEALEARSIPYQSVPYLQPSGSSDDSTSEEAEGSKLAYSDSRFRDTWTKLAVFGLTGYDRIVLLDADMLPLKSMDELLDDAFLPLDTPPSESTSEPHDATVAVGTRVLAAGHACTCNPFKHSHYPSTWTPASCGFTALHADPALAQTSGGAPGPLGVLNSGLLVLRPSAVYYALIHEHMQLHGAKYIFPDQDVVANTFPGRWVPLPYVYNALKPLRFKGVHDSIWRDDSVKNIHYILAPKPWDRDEHDEKNVQNELDWWWIEANKKRKAAEEASGISDAC</sequence>
<name>A0AA39GBB1_SARSR</name>
<evidence type="ECO:0000256" key="1">
    <source>
        <dbReference type="SAM" id="MobiDB-lite"/>
    </source>
</evidence>
<dbReference type="EMBL" id="JAPDFR010000008">
    <property type="protein sequence ID" value="KAK0383991.1"/>
    <property type="molecule type" value="Genomic_DNA"/>
</dbReference>
<reference evidence="2" key="1">
    <citation type="submission" date="2022-10" db="EMBL/GenBank/DDBJ databases">
        <title>Determination and structural analysis of whole genome sequence of Sarocladium strictum F4-1.</title>
        <authorList>
            <person name="Hu L."/>
            <person name="Jiang Y."/>
        </authorList>
    </citation>
    <scope>NUCLEOTIDE SEQUENCE</scope>
    <source>
        <strain evidence="2">F4-1</strain>
    </source>
</reference>
<dbReference type="AlphaFoldDB" id="A0AA39GBB1"/>
<dbReference type="SUPFAM" id="SSF53448">
    <property type="entry name" value="Nucleotide-diphospho-sugar transferases"/>
    <property type="match status" value="1"/>
</dbReference>
<dbReference type="Gene3D" id="3.90.550.10">
    <property type="entry name" value="Spore Coat Polysaccharide Biosynthesis Protein SpsA, Chain A"/>
    <property type="match status" value="1"/>
</dbReference>
<dbReference type="PANTHER" id="PTHR11183">
    <property type="entry name" value="GLYCOGENIN SUBFAMILY MEMBER"/>
    <property type="match status" value="1"/>
</dbReference>
<gene>
    <name evidence="2" type="ORF">NLU13_8080</name>
</gene>
<proteinExistence type="predicted"/>
<accession>A0AA39GBB1</accession>
<dbReference type="InterPro" id="IPR002495">
    <property type="entry name" value="Glyco_trans_8"/>
</dbReference>
<evidence type="ECO:0000313" key="3">
    <source>
        <dbReference type="Proteomes" id="UP001175261"/>
    </source>
</evidence>
<feature type="region of interest" description="Disordered" evidence="1">
    <location>
        <begin position="73"/>
        <end position="93"/>
    </location>
</feature>
<dbReference type="InterPro" id="IPR029044">
    <property type="entry name" value="Nucleotide-diphossugar_trans"/>
</dbReference>
<dbReference type="Proteomes" id="UP001175261">
    <property type="component" value="Unassembled WGS sequence"/>
</dbReference>
<protein>
    <recommendedName>
        <fullName evidence="4">Glycosyltransferase family 8 protein</fullName>
    </recommendedName>
</protein>
<evidence type="ECO:0000313" key="2">
    <source>
        <dbReference type="EMBL" id="KAK0383991.1"/>
    </source>
</evidence>
<organism evidence="2 3">
    <name type="scientific">Sarocladium strictum</name>
    <name type="common">Black bundle disease fungus</name>
    <name type="synonym">Acremonium strictum</name>
    <dbReference type="NCBI Taxonomy" id="5046"/>
    <lineage>
        <taxon>Eukaryota</taxon>
        <taxon>Fungi</taxon>
        <taxon>Dikarya</taxon>
        <taxon>Ascomycota</taxon>
        <taxon>Pezizomycotina</taxon>
        <taxon>Sordariomycetes</taxon>
        <taxon>Hypocreomycetidae</taxon>
        <taxon>Hypocreales</taxon>
        <taxon>Sarocladiaceae</taxon>
        <taxon>Sarocladium</taxon>
    </lineage>
</organism>
<dbReference type="Pfam" id="PF01501">
    <property type="entry name" value="Glyco_transf_8"/>
    <property type="match status" value="1"/>
</dbReference>
<dbReference type="InterPro" id="IPR050587">
    <property type="entry name" value="GNT1/Glycosyltrans_8"/>
</dbReference>
<evidence type="ECO:0008006" key="4">
    <source>
        <dbReference type="Google" id="ProtNLM"/>
    </source>
</evidence>
<keyword evidence="3" id="KW-1185">Reference proteome</keyword>
<comment type="caution">
    <text evidence="2">The sequence shown here is derived from an EMBL/GenBank/DDBJ whole genome shotgun (WGS) entry which is preliminary data.</text>
</comment>
<dbReference type="GO" id="GO:0016757">
    <property type="term" value="F:glycosyltransferase activity"/>
    <property type="evidence" value="ECO:0007669"/>
    <property type="project" value="InterPro"/>
</dbReference>